<accession>A0A8H3EJP6</accession>
<gene>
    <name evidence="2" type="ORF">IMSHALPRED_006502</name>
</gene>
<dbReference type="PANTHER" id="PTHR31527">
    <property type="entry name" value="RE64534P"/>
    <property type="match status" value="1"/>
</dbReference>
<sequence length="209" mass="23197">MSKQTLPASSGTALLLKQDHIVKITNTHGRQVVDFWALNPSDPAEYLSMSHNHAIHRKLHFKVGDTLYSSISQPILSWIEDTSKGDHDTLISACNPLRYKKMGVEGWHASCAENYQQAVKNLFDPSISQEMKDRLPITPPTPLNLFMNVKVNEEGGIVFRAPTSEEGDCVAFKALMDVIIVLSACPMDQRASEDWLPNPKGVHYAIVAA</sequence>
<dbReference type="OrthoDB" id="504708at2759"/>
<dbReference type="InterPro" id="IPR018959">
    <property type="entry name" value="DUF1989"/>
</dbReference>
<evidence type="ECO:0000313" key="2">
    <source>
        <dbReference type="EMBL" id="CAF9907804.1"/>
    </source>
</evidence>
<feature type="domain" description="DUF1989" evidence="1">
    <location>
        <begin position="5"/>
        <end position="179"/>
    </location>
</feature>
<evidence type="ECO:0000313" key="3">
    <source>
        <dbReference type="Proteomes" id="UP000664534"/>
    </source>
</evidence>
<protein>
    <recommendedName>
        <fullName evidence="1">DUF1989 domain-containing protein</fullName>
    </recommendedName>
</protein>
<comment type="caution">
    <text evidence="2">The sequence shown here is derived from an EMBL/GenBank/DDBJ whole genome shotgun (WGS) entry which is preliminary data.</text>
</comment>
<name>A0A8H3EJP6_9LECA</name>
<reference evidence="2" key="1">
    <citation type="submission" date="2021-03" db="EMBL/GenBank/DDBJ databases">
        <authorList>
            <person name="Tagirdzhanova G."/>
        </authorList>
    </citation>
    <scope>NUCLEOTIDE SEQUENCE</scope>
</reference>
<keyword evidence="3" id="KW-1185">Reference proteome</keyword>
<dbReference type="Pfam" id="PF09347">
    <property type="entry name" value="DUF1989"/>
    <property type="match status" value="1"/>
</dbReference>
<dbReference type="EMBL" id="CAJPDT010000004">
    <property type="protein sequence ID" value="CAF9907804.1"/>
    <property type="molecule type" value="Genomic_DNA"/>
</dbReference>
<dbReference type="Proteomes" id="UP000664534">
    <property type="component" value="Unassembled WGS sequence"/>
</dbReference>
<organism evidence="2 3">
    <name type="scientific">Imshaugia aleurites</name>
    <dbReference type="NCBI Taxonomy" id="172621"/>
    <lineage>
        <taxon>Eukaryota</taxon>
        <taxon>Fungi</taxon>
        <taxon>Dikarya</taxon>
        <taxon>Ascomycota</taxon>
        <taxon>Pezizomycotina</taxon>
        <taxon>Lecanoromycetes</taxon>
        <taxon>OSLEUM clade</taxon>
        <taxon>Lecanoromycetidae</taxon>
        <taxon>Lecanorales</taxon>
        <taxon>Lecanorineae</taxon>
        <taxon>Parmeliaceae</taxon>
        <taxon>Imshaugia</taxon>
    </lineage>
</organism>
<evidence type="ECO:0000259" key="1">
    <source>
        <dbReference type="Pfam" id="PF09347"/>
    </source>
</evidence>
<dbReference type="AlphaFoldDB" id="A0A8H3EJP6"/>
<dbReference type="PANTHER" id="PTHR31527:SF0">
    <property type="entry name" value="RE64534P"/>
    <property type="match status" value="1"/>
</dbReference>
<proteinExistence type="predicted"/>